<sequence>MDVILAVREAPAQAERRRLKRRAPVLFARKTGVKEGNYRVMGNIHPELIVHKITIIRGIASRHLRMEIVLSRYTPGDLYHNVTFNSKSLQFFTADI</sequence>
<evidence type="ECO:0000313" key="1">
    <source>
        <dbReference type="EMBL" id="TLV11718.1"/>
    </source>
</evidence>
<accession>A0A5R9LDS4</accession>
<name>A0A5R9LDS4_9ENTR</name>
<dbReference type="AlphaFoldDB" id="A0A5R9LDS4"/>
<gene>
    <name evidence="1" type="ORF">FE839_17990</name>
</gene>
<dbReference type="Proteomes" id="UP000307430">
    <property type="component" value="Unassembled WGS sequence"/>
</dbReference>
<comment type="caution">
    <text evidence="1">The sequence shown here is derived from an EMBL/GenBank/DDBJ whole genome shotgun (WGS) entry which is preliminary data.</text>
</comment>
<dbReference type="EMBL" id="VCHQ01000026">
    <property type="protein sequence ID" value="TLV11718.1"/>
    <property type="molecule type" value="Genomic_DNA"/>
</dbReference>
<protein>
    <submittedName>
        <fullName evidence="1">Uncharacterized protein</fullName>
    </submittedName>
</protein>
<evidence type="ECO:0000313" key="2">
    <source>
        <dbReference type="Proteomes" id="UP000307430"/>
    </source>
</evidence>
<reference evidence="1 2" key="1">
    <citation type="submission" date="2019-05" db="EMBL/GenBank/DDBJ databases">
        <title>Genome sequence of Klebsiella sp strain TOUT106.</title>
        <authorList>
            <person name="Rahi P."/>
            <person name="Chaudhari D."/>
        </authorList>
    </citation>
    <scope>NUCLEOTIDE SEQUENCE [LARGE SCALE GENOMIC DNA]</scope>
    <source>
        <strain evidence="1 2">TOUT106</strain>
    </source>
</reference>
<organism evidence="1 2">
    <name type="scientific">Klebsiella indica</name>
    <dbReference type="NCBI Taxonomy" id="2582917"/>
    <lineage>
        <taxon>Bacteria</taxon>
        <taxon>Pseudomonadati</taxon>
        <taxon>Pseudomonadota</taxon>
        <taxon>Gammaproteobacteria</taxon>
        <taxon>Enterobacterales</taxon>
        <taxon>Enterobacteriaceae</taxon>
        <taxon>Klebsiella/Raoultella group</taxon>
        <taxon>Klebsiella</taxon>
    </lineage>
</organism>
<proteinExistence type="predicted"/>
<keyword evidence="2" id="KW-1185">Reference proteome</keyword>